<sequence length="301" mass="31516">MPVFERLMALLGLLMVGTGLRVTGVLDDNRAAQLNTLTYYVALPALIFISTYQRSISALLSPALLEGLVLVVVVTVGLAWLIHRNAATQYRSVALVQSYHSNLGYLGLPLVAATFEPRVTAIASVILGVVSLIQVPLTVLILTTMSGTDTRFLNELQRLITNPVLVSLLVGLAVGSTGLAVPSVVASGLDAIGTLALPLALLCVGSSLKVDLSAVDLSATGWVVALKNGCMPALAWGVFSLLTVNPATFTASVVMFGTPTAVSTFVYANELGGDEQFASLNVFITTLISTGTLFVLIRLVS</sequence>
<comment type="subcellular location">
    <subcellularLocation>
        <location evidence="1">Cell membrane</location>
        <topology evidence="1">Multi-pass membrane protein</topology>
    </subcellularLocation>
</comment>
<evidence type="ECO:0000256" key="6">
    <source>
        <dbReference type="ARBA" id="ARBA00022989"/>
    </source>
</evidence>
<dbReference type="GO" id="GO:0055085">
    <property type="term" value="P:transmembrane transport"/>
    <property type="evidence" value="ECO:0007669"/>
    <property type="project" value="InterPro"/>
</dbReference>
<dbReference type="Pfam" id="PF03547">
    <property type="entry name" value="Mem_trans"/>
    <property type="match status" value="1"/>
</dbReference>
<dbReference type="GO" id="GO:0005886">
    <property type="term" value="C:plasma membrane"/>
    <property type="evidence" value="ECO:0007669"/>
    <property type="project" value="UniProtKB-SubCell"/>
</dbReference>
<keyword evidence="10" id="KW-1185">Reference proteome</keyword>
<dbReference type="Gene3D" id="1.20.1530.20">
    <property type="match status" value="1"/>
</dbReference>
<feature type="transmembrane region" description="Helical" evidence="8">
    <location>
        <begin position="277"/>
        <end position="300"/>
    </location>
</feature>
<dbReference type="RefSeq" id="WP_124954226.1">
    <property type="nucleotide sequence ID" value="NZ_RRCH01000012.1"/>
</dbReference>
<proteinExistence type="inferred from homology"/>
<keyword evidence="3" id="KW-0813">Transport</keyword>
<protein>
    <submittedName>
        <fullName evidence="9">AEC family transporter</fullName>
    </submittedName>
</protein>
<dbReference type="PANTHER" id="PTHR36838:SF4">
    <property type="entry name" value="AUXIN EFFLUX CARRIER FAMILY PROTEIN"/>
    <property type="match status" value="1"/>
</dbReference>
<evidence type="ECO:0000256" key="1">
    <source>
        <dbReference type="ARBA" id="ARBA00004651"/>
    </source>
</evidence>
<evidence type="ECO:0000313" key="10">
    <source>
        <dbReference type="Proteomes" id="UP000282322"/>
    </source>
</evidence>
<dbReference type="PANTHER" id="PTHR36838">
    <property type="entry name" value="AUXIN EFFLUX CARRIER FAMILY PROTEIN"/>
    <property type="match status" value="1"/>
</dbReference>
<comment type="caution">
    <text evidence="9">The sequence shown here is derived from an EMBL/GenBank/DDBJ whole genome shotgun (WGS) entry which is preliminary data.</text>
</comment>
<gene>
    <name evidence="9" type="ORF">EIK79_06005</name>
</gene>
<dbReference type="EMBL" id="RRCH01000012">
    <property type="protein sequence ID" value="RRJ31816.1"/>
    <property type="molecule type" value="Genomic_DNA"/>
</dbReference>
<keyword evidence="6 8" id="KW-1133">Transmembrane helix</keyword>
<feature type="transmembrane region" description="Helical" evidence="8">
    <location>
        <begin position="164"/>
        <end position="185"/>
    </location>
</feature>
<name>A0A3P3RE89_9EURY</name>
<organism evidence="9 10">
    <name type="scientific">Halocatena pleomorpha</name>
    <dbReference type="NCBI Taxonomy" id="1785090"/>
    <lineage>
        <taxon>Archaea</taxon>
        <taxon>Methanobacteriati</taxon>
        <taxon>Methanobacteriota</taxon>
        <taxon>Stenosarchaea group</taxon>
        <taxon>Halobacteria</taxon>
        <taxon>Halobacteriales</taxon>
        <taxon>Natronomonadaceae</taxon>
        <taxon>Halocatena</taxon>
    </lineage>
</organism>
<feature type="transmembrane region" description="Helical" evidence="8">
    <location>
        <begin position="63"/>
        <end position="82"/>
    </location>
</feature>
<feature type="transmembrane region" description="Helical" evidence="8">
    <location>
        <begin position="31"/>
        <end position="51"/>
    </location>
</feature>
<evidence type="ECO:0000256" key="8">
    <source>
        <dbReference type="SAM" id="Phobius"/>
    </source>
</evidence>
<feature type="transmembrane region" description="Helical" evidence="8">
    <location>
        <begin position="119"/>
        <end position="143"/>
    </location>
</feature>
<dbReference type="AlphaFoldDB" id="A0A3P3RE89"/>
<dbReference type="OrthoDB" id="270046at2157"/>
<keyword evidence="5 8" id="KW-0812">Transmembrane</keyword>
<evidence type="ECO:0000256" key="5">
    <source>
        <dbReference type="ARBA" id="ARBA00022692"/>
    </source>
</evidence>
<keyword evidence="4" id="KW-1003">Cell membrane</keyword>
<evidence type="ECO:0000256" key="7">
    <source>
        <dbReference type="ARBA" id="ARBA00023136"/>
    </source>
</evidence>
<evidence type="ECO:0000313" key="9">
    <source>
        <dbReference type="EMBL" id="RRJ31816.1"/>
    </source>
</evidence>
<accession>A0A3P3RE89</accession>
<evidence type="ECO:0000256" key="2">
    <source>
        <dbReference type="ARBA" id="ARBA00010145"/>
    </source>
</evidence>
<keyword evidence="7 8" id="KW-0472">Membrane</keyword>
<evidence type="ECO:0000256" key="4">
    <source>
        <dbReference type="ARBA" id="ARBA00022475"/>
    </source>
</evidence>
<reference evidence="9 10" key="1">
    <citation type="submission" date="2018-11" db="EMBL/GenBank/DDBJ databases">
        <title>Taxonoimc description of Halomarina strain SPP-AMP-1.</title>
        <authorList>
            <person name="Pal Y."/>
            <person name="Srinivasana K."/>
            <person name="Verma A."/>
            <person name="Kumar P."/>
        </authorList>
    </citation>
    <scope>NUCLEOTIDE SEQUENCE [LARGE SCALE GENOMIC DNA]</scope>
    <source>
        <strain evidence="9 10">SPP-AMP-1</strain>
    </source>
</reference>
<evidence type="ECO:0000256" key="3">
    <source>
        <dbReference type="ARBA" id="ARBA00022448"/>
    </source>
</evidence>
<dbReference type="InterPro" id="IPR004776">
    <property type="entry name" value="Mem_transp_PIN-like"/>
</dbReference>
<comment type="similarity">
    <text evidence="2">Belongs to the auxin efflux carrier (TC 2.A.69) family.</text>
</comment>
<dbReference type="InterPro" id="IPR038770">
    <property type="entry name" value="Na+/solute_symporter_sf"/>
</dbReference>
<dbReference type="Proteomes" id="UP000282322">
    <property type="component" value="Unassembled WGS sequence"/>
</dbReference>